<proteinExistence type="inferred from homology"/>
<name>A0A1I0TN26_9NOCA</name>
<dbReference type="GeneID" id="85486134"/>
<evidence type="ECO:0000313" key="6">
    <source>
        <dbReference type="EMBL" id="SFA53190.1"/>
    </source>
</evidence>
<evidence type="ECO:0000313" key="7">
    <source>
        <dbReference type="Proteomes" id="UP000182054"/>
    </source>
</evidence>
<keyword evidence="2" id="KW-0378">Hydrolase</keyword>
<protein>
    <submittedName>
        <fullName evidence="6">Protein-tyrosine phosphatase</fullName>
    </submittedName>
</protein>
<feature type="active site" description="Nucleophile" evidence="4">
    <location>
        <position position="7"/>
    </location>
</feature>
<dbReference type="InterPro" id="IPR023485">
    <property type="entry name" value="Ptyr_pPase"/>
</dbReference>
<evidence type="ECO:0000259" key="5">
    <source>
        <dbReference type="SMART" id="SM00226"/>
    </source>
</evidence>
<dbReference type="PANTHER" id="PTHR11717">
    <property type="entry name" value="LOW MOLECULAR WEIGHT PROTEIN TYROSINE PHOSPHATASE"/>
    <property type="match status" value="1"/>
</dbReference>
<accession>A0A1I0TN26</accession>
<keyword evidence="3" id="KW-0904">Protein phosphatase</keyword>
<dbReference type="RefSeq" id="WP_074922161.1">
    <property type="nucleotide sequence ID" value="NZ_CP135915.1"/>
</dbReference>
<dbReference type="SUPFAM" id="SSF52788">
    <property type="entry name" value="Phosphotyrosine protein phosphatases I"/>
    <property type="match status" value="1"/>
</dbReference>
<dbReference type="AlphaFoldDB" id="A0A1I0TN26"/>
<feature type="active site" description="Nucleophile" evidence="4">
    <location>
        <position position="13"/>
    </location>
</feature>
<dbReference type="InterPro" id="IPR050438">
    <property type="entry name" value="LMW_PTPase"/>
</dbReference>
<comment type="similarity">
    <text evidence="1">Belongs to the low molecular weight phosphotyrosine protein phosphatase family.</text>
</comment>
<dbReference type="Proteomes" id="UP000182054">
    <property type="component" value="Unassembled WGS sequence"/>
</dbReference>
<reference evidence="6 7" key="1">
    <citation type="submission" date="2016-10" db="EMBL/GenBank/DDBJ databases">
        <authorList>
            <person name="de Groot N.N."/>
        </authorList>
    </citation>
    <scope>NUCLEOTIDE SEQUENCE [LARGE SCALE GENOMIC DNA]</scope>
    <source>
        <strain evidence="6 7">DSM 44908</strain>
    </source>
</reference>
<dbReference type="InterPro" id="IPR036196">
    <property type="entry name" value="Ptyr_pPase_sf"/>
</dbReference>
<dbReference type="PRINTS" id="PR00719">
    <property type="entry name" value="LMWPTPASE"/>
</dbReference>
<evidence type="ECO:0000256" key="1">
    <source>
        <dbReference type="ARBA" id="ARBA00011063"/>
    </source>
</evidence>
<organism evidence="6 7">
    <name type="scientific">Rhodococcoides kroppenstedtii</name>
    <dbReference type="NCBI Taxonomy" id="293050"/>
    <lineage>
        <taxon>Bacteria</taxon>
        <taxon>Bacillati</taxon>
        <taxon>Actinomycetota</taxon>
        <taxon>Actinomycetes</taxon>
        <taxon>Mycobacteriales</taxon>
        <taxon>Nocardiaceae</taxon>
        <taxon>Rhodococcoides</taxon>
    </lineage>
</organism>
<dbReference type="OrthoDB" id="9784339at2"/>
<evidence type="ECO:0000256" key="4">
    <source>
        <dbReference type="PIRSR" id="PIRSR617867-1"/>
    </source>
</evidence>
<dbReference type="EMBL" id="FOJN01000008">
    <property type="protein sequence ID" value="SFA53190.1"/>
    <property type="molecule type" value="Genomic_DNA"/>
</dbReference>
<dbReference type="PANTHER" id="PTHR11717:SF31">
    <property type="entry name" value="LOW MOLECULAR WEIGHT PROTEIN-TYROSINE-PHOSPHATASE ETP-RELATED"/>
    <property type="match status" value="1"/>
</dbReference>
<dbReference type="InterPro" id="IPR017867">
    <property type="entry name" value="Tyr_phospatase_low_mol_wt"/>
</dbReference>
<evidence type="ECO:0000256" key="2">
    <source>
        <dbReference type="ARBA" id="ARBA00022801"/>
    </source>
</evidence>
<dbReference type="Pfam" id="PF01451">
    <property type="entry name" value="LMWPc"/>
    <property type="match status" value="1"/>
</dbReference>
<gene>
    <name evidence="6" type="ORF">SAMN05444374_10836</name>
</gene>
<feature type="domain" description="Phosphotyrosine protein phosphatase I" evidence="5">
    <location>
        <begin position="1"/>
        <end position="166"/>
    </location>
</feature>
<sequence length="171" mass="18323">MRVLYVCTGNICRSPTAERLTTAWADELQVDVTAESAGVRAVVGHGVESHAAAVLESLGGDPTGFAARRLTPAIATDADIVVTMTAGHRDEVLTVAPRTLRRTYTLREAAEFARRTGVVDPAAWFSARAASPVTDLDIDDPIGQDPAVFEAVGEVIADCLQPLFEAWYRAR</sequence>
<feature type="active site" description="Proton donor" evidence="4">
    <location>
        <position position="120"/>
    </location>
</feature>
<dbReference type="GO" id="GO:0004725">
    <property type="term" value="F:protein tyrosine phosphatase activity"/>
    <property type="evidence" value="ECO:0007669"/>
    <property type="project" value="InterPro"/>
</dbReference>
<dbReference type="SMART" id="SM00226">
    <property type="entry name" value="LMWPc"/>
    <property type="match status" value="1"/>
</dbReference>
<evidence type="ECO:0000256" key="3">
    <source>
        <dbReference type="ARBA" id="ARBA00022912"/>
    </source>
</evidence>
<dbReference type="Gene3D" id="3.40.50.2300">
    <property type="match status" value="1"/>
</dbReference>